<comment type="subcellular location">
    <subcellularLocation>
        <location evidence="1">Cell membrane</location>
        <topology evidence="1">Multi-pass membrane protein</topology>
    </subcellularLocation>
</comment>
<evidence type="ECO:0000313" key="8">
    <source>
        <dbReference type="Proteomes" id="UP000501534"/>
    </source>
</evidence>
<feature type="transmembrane region" description="Helical" evidence="6">
    <location>
        <begin position="57"/>
        <end position="76"/>
    </location>
</feature>
<keyword evidence="8" id="KW-1185">Reference proteome</keyword>
<dbReference type="PANTHER" id="PTHR33529">
    <property type="entry name" value="SLR0882 PROTEIN-RELATED"/>
    <property type="match status" value="1"/>
</dbReference>
<dbReference type="GO" id="GO:0015920">
    <property type="term" value="P:lipopolysaccharide transport"/>
    <property type="evidence" value="ECO:0007669"/>
    <property type="project" value="TreeGrafter"/>
</dbReference>
<feature type="transmembrane region" description="Helical" evidence="6">
    <location>
        <begin position="97"/>
        <end position="115"/>
    </location>
</feature>
<dbReference type="InterPro" id="IPR030923">
    <property type="entry name" value="LptG"/>
</dbReference>
<evidence type="ECO:0000256" key="5">
    <source>
        <dbReference type="ARBA" id="ARBA00023136"/>
    </source>
</evidence>
<dbReference type="RefSeq" id="WP_212757008.1">
    <property type="nucleotide sequence ID" value="NZ_CP053069.1"/>
</dbReference>
<dbReference type="InterPro" id="IPR005495">
    <property type="entry name" value="LptG/LptF_permease"/>
</dbReference>
<dbReference type="GO" id="GO:0055085">
    <property type="term" value="P:transmembrane transport"/>
    <property type="evidence" value="ECO:0007669"/>
    <property type="project" value="InterPro"/>
</dbReference>
<keyword evidence="4 6" id="KW-1133">Transmembrane helix</keyword>
<dbReference type="EMBL" id="CP053069">
    <property type="protein sequence ID" value="QJR10266.1"/>
    <property type="molecule type" value="Genomic_DNA"/>
</dbReference>
<protein>
    <submittedName>
        <fullName evidence="7">Lipopolysaccharide export system permease protein LptG</fullName>
    </submittedName>
</protein>
<sequence length="355" mass="39058">MLFRYFAREILLTSLLVLAALLSLFFFFDLIRELDDLGRGNYRLTAMLGYVALSLPSHAYVLLPAAALIGTLFALARMSEQSELTVMRSAGLSLSQLALHVAGAGLVVAVATFAAGEFVAPHTEEAAKGLRLKATKSIVAREFRSGFWVKDDLSFVNIQDVTPDTTLLNLRIYEFDKSHKLASISRADSGAYDGPNRWKLTNVEVTRFEGDNAVLKRVPEMTWSSVLTPDILSVLKIVPERMSVVNLRAYIDHLRDNKQNTIRYEIAFWTKLLYPLAAVVMMILAIPFALTSARTGGVGGRIVLGILLGLGFHFAGRLFSHIGLLNEWPAFLSAGLPTLIFMAVAAGGLVRAERR</sequence>
<dbReference type="Proteomes" id="UP000501534">
    <property type="component" value="Chromosome"/>
</dbReference>
<dbReference type="AlphaFoldDB" id="A0A6M4GT35"/>
<evidence type="ECO:0000256" key="6">
    <source>
        <dbReference type="SAM" id="Phobius"/>
    </source>
</evidence>
<dbReference type="NCBIfam" id="TIGR04408">
    <property type="entry name" value="LptG_lptG"/>
    <property type="match status" value="1"/>
</dbReference>
<evidence type="ECO:0000256" key="4">
    <source>
        <dbReference type="ARBA" id="ARBA00022989"/>
    </source>
</evidence>
<dbReference type="PANTHER" id="PTHR33529:SF2">
    <property type="entry name" value="LIPOPOLYSACCHARIDE EXPORT SYSTEM PERMEASE PROTEIN LPTG"/>
    <property type="match status" value="1"/>
</dbReference>
<organism evidence="7 8">
    <name type="scientific">Usitatibacter rugosus</name>
    <dbReference type="NCBI Taxonomy" id="2732067"/>
    <lineage>
        <taxon>Bacteria</taxon>
        <taxon>Pseudomonadati</taxon>
        <taxon>Pseudomonadota</taxon>
        <taxon>Betaproteobacteria</taxon>
        <taxon>Nitrosomonadales</taxon>
        <taxon>Usitatibacteraceae</taxon>
        <taxon>Usitatibacter</taxon>
    </lineage>
</organism>
<keyword evidence="3 6" id="KW-0812">Transmembrane</keyword>
<evidence type="ECO:0000256" key="3">
    <source>
        <dbReference type="ARBA" id="ARBA00022692"/>
    </source>
</evidence>
<evidence type="ECO:0000256" key="1">
    <source>
        <dbReference type="ARBA" id="ARBA00004651"/>
    </source>
</evidence>
<keyword evidence="5 6" id="KW-0472">Membrane</keyword>
<evidence type="ECO:0000256" key="2">
    <source>
        <dbReference type="ARBA" id="ARBA00022475"/>
    </source>
</evidence>
<keyword evidence="2" id="KW-1003">Cell membrane</keyword>
<dbReference type="KEGG" id="uru:DSM104443_01320"/>
<name>A0A6M4GT35_9PROT</name>
<proteinExistence type="predicted"/>
<reference evidence="7 8" key="1">
    <citation type="submission" date="2020-04" db="EMBL/GenBank/DDBJ databases">
        <title>Usitatibacter rugosus gen. nov., sp. nov. and Usitatibacter palustris sp. nov., novel members of Usitatibacteraceae fam. nov. within the order Nitrosomonadales isolated from soil.</title>
        <authorList>
            <person name="Huber K.J."/>
            <person name="Neumann-Schaal M."/>
            <person name="Geppert A."/>
            <person name="Luckner M."/>
            <person name="Wanner G."/>
            <person name="Overmann J."/>
        </authorList>
    </citation>
    <scope>NUCLEOTIDE SEQUENCE [LARGE SCALE GENOMIC DNA]</scope>
    <source>
        <strain evidence="7 8">0125_3</strain>
    </source>
</reference>
<feature type="transmembrane region" description="Helical" evidence="6">
    <location>
        <begin position="330"/>
        <end position="350"/>
    </location>
</feature>
<accession>A0A6M4GT35</accession>
<dbReference type="GO" id="GO:0043190">
    <property type="term" value="C:ATP-binding cassette (ABC) transporter complex"/>
    <property type="evidence" value="ECO:0007669"/>
    <property type="project" value="InterPro"/>
</dbReference>
<feature type="transmembrane region" description="Helical" evidence="6">
    <location>
        <begin position="302"/>
        <end position="324"/>
    </location>
</feature>
<feature type="transmembrane region" description="Helical" evidence="6">
    <location>
        <begin position="272"/>
        <end position="290"/>
    </location>
</feature>
<evidence type="ECO:0000313" key="7">
    <source>
        <dbReference type="EMBL" id="QJR10266.1"/>
    </source>
</evidence>
<gene>
    <name evidence="7" type="primary">lptG</name>
    <name evidence="7" type="ORF">DSM104443_01320</name>
</gene>
<dbReference type="Pfam" id="PF03739">
    <property type="entry name" value="LptF_LptG"/>
    <property type="match status" value="1"/>
</dbReference>